<dbReference type="GO" id="GO:0003958">
    <property type="term" value="F:NADPH-hemoprotein reductase activity"/>
    <property type="evidence" value="ECO:0007669"/>
    <property type="project" value="UniProtKB-UniRule"/>
</dbReference>
<keyword evidence="26" id="KW-1185">Reference proteome</keyword>
<dbReference type="InterPro" id="IPR023208">
    <property type="entry name" value="P450R"/>
</dbReference>
<comment type="cofactor">
    <cofactor evidence="20">
        <name>FMN</name>
        <dbReference type="ChEBI" id="CHEBI:58210"/>
    </cofactor>
    <text evidence="20">Binds 1 FMN per monomer.</text>
</comment>
<dbReference type="PROSITE" id="PS50902">
    <property type="entry name" value="FLAVODOXIN_LIKE"/>
    <property type="match status" value="1"/>
</dbReference>
<evidence type="ECO:0000256" key="21">
    <source>
        <dbReference type="PIRNR" id="PIRNR000208"/>
    </source>
</evidence>
<dbReference type="InterPro" id="IPR017938">
    <property type="entry name" value="Riboflavin_synthase-like_b-brl"/>
</dbReference>
<gene>
    <name evidence="25" type="ORF">PICMEDRAFT_73796</name>
</gene>
<comment type="similarity">
    <text evidence="20">Belongs to the NADPH--cytochrome P450 reductase family.</text>
</comment>
<keyword evidence="15 20" id="KW-0496">Mitochondrion</keyword>
<dbReference type="FunFam" id="1.20.990.10:FF:000009">
    <property type="entry name" value="NADPH--cytochrome P450 reductase"/>
    <property type="match status" value="1"/>
</dbReference>
<keyword evidence="17 20" id="KW-1207">Sterol metabolism</keyword>
<evidence type="ECO:0000256" key="13">
    <source>
        <dbReference type="ARBA" id="ARBA00023011"/>
    </source>
</evidence>
<dbReference type="Gene3D" id="1.20.990.10">
    <property type="entry name" value="NADPH-cytochrome p450 Reductase, Chain A, domain 3"/>
    <property type="match status" value="1"/>
</dbReference>
<evidence type="ECO:0000256" key="6">
    <source>
        <dbReference type="ARBA" id="ARBA00022787"/>
    </source>
</evidence>
<keyword evidence="3 20" id="KW-0285">Flavoprotein</keyword>
<evidence type="ECO:0000256" key="15">
    <source>
        <dbReference type="ARBA" id="ARBA00023128"/>
    </source>
</evidence>
<accession>A0A1E3NFY8</accession>
<dbReference type="InterPro" id="IPR001433">
    <property type="entry name" value="OxRdtase_FAD/NAD-bd"/>
</dbReference>
<dbReference type="GO" id="GO:0006696">
    <property type="term" value="P:ergosterol biosynthetic process"/>
    <property type="evidence" value="ECO:0007669"/>
    <property type="project" value="UniProtKB-UniRule"/>
</dbReference>
<dbReference type="InterPro" id="IPR008254">
    <property type="entry name" value="Flavodoxin/NO_synth"/>
</dbReference>
<feature type="binding site" evidence="20">
    <location>
        <begin position="155"/>
        <end position="164"/>
    </location>
    <ligand>
        <name>FMN</name>
        <dbReference type="ChEBI" id="CHEBI:58210"/>
    </ligand>
</feature>
<evidence type="ECO:0000256" key="20">
    <source>
        <dbReference type="HAMAP-Rule" id="MF_03212"/>
    </source>
</evidence>
<dbReference type="InterPro" id="IPR003097">
    <property type="entry name" value="CysJ-like_FAD-binding"/>
</dbReference>
<evidence type="ECO:0000256" key="16">
    <source>
        <dbReference type="ARBA" id="ARBA00023136"/>
    </source>
</evidence>
<comment type="cofactor">
    <cofactor evidence="20">
        <name>FAD</name>
        <dbReference type="ChEBI" id="CHEBI:57692"/>
    </cofactor>
    <text evidence="20">Binds 1 FAD per monomer.</text>
</comment>
<feature type="binding site" evidence="20">
    <location>
        <begin position="612"/>
        <end position="616"/>
    </location>
    <ligand>
        <name>NADP(+)</name>
        <dbReference type="ChEBI" id="CHEBI:58349"/>
    </ligand>
</feature>
<dbReference type="GO" id="GO:0009055">
    <property type="term" value="F:electron transfer activity"/>
    <property type="evidence" value="ECO:0007669"/>
    <property type="project" value="EnsemblFungi"/>
</dbReference>
<dbReference type="InterPro" id="IPR017927">
    <property type="entry name" value="FAD-bd_FR_type"/>
</dbReference>
<dbReference type="GO" id="GO:0010181">
    <property type="term" value="F:FMN binding"/>
    <property type="evidence" value="ECO:0007669"/>
    <property type="project" value="UniProtKB-UniRule"/>
</dbReference>
<feature type="binding site" evidence="20">
    <location>
        <begin position="464"/>
        <end position="466"/>
    </location>
    <ligand>
        <name>FAD</name>
        <dbReference type="ChEBI" id="CHEBI:57692"/>
    </ligand>
</feature>
<dbReference type="Gene3D" id="3.40.50.80">
    <property type="entry name" value="Nucleotide-binding domain of ferredoxin-NADP reductase (FNR) module"/>
    <property type="match status" value="1"/>
</dbReference>
<keyword evidence="22" id="KW-0732">Signal</keyword>
<dbReference type="GeneID" id="30181278"/>
<dbReference type="GO" id="GO:0005741">
    <property type="term" value="C:mitochondrial outer membrane"/>
    <property type="evidence" value="ECO:0007669"/>
    <property type="project" value="UniProtKB-SubCell"/>
</dbReference>
<dbReference type="Proteomes" id="UP000094455">
    <property type="component" value="Unassembled WGS sequence"/>
</dbReference>
<evidence type="ECO:0000313" key="25">
    <source>
        <dbReference type="EMBL" id="ODQ44996.1"/>
    </source>
</evidence>
<keyword evidence="13 20" id="KW-0756">Sterol biosynthesis</keyword>
<dbReference type="Pfam" id="PF00175">
    <property type="entry name" value="NAD_binding_1"/>
    <property type="match status" value="1"/>
</dbReference>
<feature type="binding site" evidence="20">
    <location>
        <position position="544"/>
    </location>
    <ligand>
        <name>NADP(+)</name>
        <dbReference type="ChEBI" id="CHEBI:58349"/>
    </ligand>
</feature>
<dbReference type="SUPFAM" id="SSF63380">
    <property type="entry name" value="Riboflavin synthase domain-like"/>
    <property type="match status" value="1"/>
</dbReference>
<feature type="signal peptide" evidence="22">
    <location>
        <begin position="1"/>
        <end position="23"/>
    </location>
</feature>
<evidence type="ECO:0000256" key="2">
    <source>
        <dbReference type="ARBA" id="ARBA00022516"/>
    </source>
</evidence>
<comment type="catalytic activity">
    <reaction evidence="19 20 21">
        <text>2 oxidized [cytochrome P450] + NADPH = 2 reduced [cytochrome P450] + NADP(+) + H(+)</text>
        <dbReference type="Rhea" id="RHEA:24040"/>
        <dbReference type="Rhea" id="RHEA-COMP:14627"/>
        <dbReference type="Rhea" id="RHEA-COMP:14628"/>
        <dbReference type="ChEBI" id="CHEBI:15378"/>
        <dbReference type="ChEBI" id="CHEBI:55376"/>
        <dbReference type="ChEBI" id="CHEBI:57783"/>
        <dbReference type="ChEBI" id="CHEBI:58349"/>
        <dbReference type="ChEBI" id="CHEBI:60344"/>
        <dbReference type="EC" id="1.6.2.4"/>
    </reaction>
</comment>
<keyword evidence="7 20" id="KW-0256">Endoplasmic reticulum</keyword>
<evidence type="ECO:0000256" key="14">
    <source>
        <dbReference type="ARBA" id="ARBA00023098"/>
    </source>
</evidence>
<dbReference type="GO" id="GO:0005886">
    <property type="term" value="C:plasma membrane"/>
    <property type="evidence" value="ECO:0007669"/>
    <property type="project" value="UniProtKB-SubCell"/>
</dbReference>
<evidence type="ECO:0000256" key="3">
    <source>
        <dbReference type="ARBA" id="ARBA00022630"/>
    </source>
</evidence>
<dbReference type="Gene3D" id="3.40.50.360">
    <property type="match status" value="1"/>
</dbReference>
<dbReference type="AlphaFoldDB" id="A0A1E3NFY8"/>
<dbReference type="Pfam" id="PF00667">
    <property type="entry name" value="FAD_binding_1"/>
    <property type="match status" value="1"/>
</dbReference>
<keyword evidence="16 20" id="KW-0472">Membrane</keyword>
<feature type="domain" description="Flavodoxin-like" evidence="23">
    <location>
        <begin position="59"/>
        <end position="207"/>
    </location>
</feature>
<dbReference type="EMBL" id="KV454005">
    <property type="protein sequence ID" value="ODQ44996.1"/>
    <property type="molecule type" value="Genomic_DNA"/>
</dbReference>
<reference evidence="25 26" key="1">
    <citation type="journal article" date="2016" name="Proc. Natl. Acad. Sci. U.S.A.">
        <title>Comparative genomics of biotechnologically important yeasts.</title>
        <authorList>
            <person name="Riley R."/>
            <person name="Haridas S."/>
            <person name="Wolfe K.H."/>
            <person name="Lopes M.R."/>
            <person name="Hittinger C.T."/>
            <person name="Goeker M."/>
            <person name="Salamov A.A."/>
            <person name="Wisecaver J.H."/>
            <person name="Long T.M."/>
            <person name="Calvey C.H."/>
            <person name="Aerts A.L."/>
            <person name="Barry K.W."/>
            <person name="Choi C."/>
            <person name="Clum A."/>
            <person name="Coughlan A.Y."/>
            <person name="Deshpande S."/>
            <person name="Douglass A.P."/>
            <person name="Hanson S.J."/>
            <person name="Klenk H.-P."/>
            <person name="LaButti K.M."/>
            <person name="Lapidus A."/>
            <person name="Lindquist E.A."/>
            <person name="Lipzen A.M."/>
            <person name="Meier-Kolthoff J.P."/>
            <person name="Ohm R.A."/>
            <person name="Otillar R.P."/>
            <person name="Pangilinan J.L."/>
            <person name="Peng Y."/>
            <person name="Rokas A."/>
            <person name="Rosa C.A."/>
            <person name="Scheuner C."/>
            <person name="Sibirny A.A."/>
            <person name="Slot J.C."/>
            <person name="Stielow J.B."/>
            <person name="Sun H."/>
            <person name="Kurtzman C.P."/>
            <person name="Blackwell M."/>
            <person name="Grigoriev I.V."/>
            <person name="Jeffries T.W."/>
        </authorList>
    </citation>
    <scope>NUCLEOTIDE SEQUENCE [LARGE SCALE GENOMIC DNA]</scope>
    <source>
        <strain evidence="25 26">NRRL Y-2026</strain>
    </source>
</reference>
<keyword evidence="8 20" id="KW-0274">FAD</keyword>
<feature type="binding site" evidence="20">
    <location>
        <position position="190"/>
    </location>
    <ligand>
        <name>FMN</name>
        <dbReference type="ChEBI" id="CHEBI:58210"/>
    </ligand>
</feature>
<feature type="chain" id="PRO_5009133357" description="NADPH--cytochrome P450 reductase" evidence="22">
    <location>
        <begin position="24"/>
        <end position="686"/>
    </location>
</feature>
<comment type="function">
    <text evidence="20">This enzyme is required for electron transfer from NADP to cytochrome P450 in microsomes. It can also provide electron transfer to heme oxygenase and cytochrome B5. Involved in ergosterol biosynthesis.</text>
</comment>
<evidence type="ECO:0000256" key="11">
    <source>
        <dbReference type="ARBA" id="ARBA00022989"/>
    </source>
</evidence>
<dbReference type="GO" id="GO:0003959">
    <property type="term" value="F:NADPH dehydrogenase activity"/>
    <property type="evidence" value="ECO:0007669"/>
    <property type="project" value="EnsemblFungi"/>
</dbReference>
<dbReference type="RefSeq" id="XP_019016109.1">
    <property type="nucleotide sequence ID" value="XM_019164591.1"/>
</dbReference>
<dbReference type="PIRSF" id="PIRSF000208">
    <property type="entry name" value="P450R"/>
    <property type="match status" value="1"/>
</dbReference>
<dbReference type="InterPro" id="IPR001709">
    <property type="entry name" value="Flavoprot_Pyr_Nucl_cyt_Rdtase"/>
</dbReference>
<dbReference type="OrthoDB" id="1856718at2759"/>
<organism evidence="25 26">
    <name type="scientific">Pichia membranifaciens NRRL Y-2026</name>
    <dbReference type="NCBI Taxonomy" id="763406"/>
    <lineage>
        <taxon>Eukaryota</taxon>
        <taxon>Fungi</taxon>
        <taxon>Dikarya</taxon>
        <taxon>Ascomycota</taxon>
        <taxon>Saccharomycotina</taxon>
        <taxon>Pichiomycetes</taxon>
        <taxon>Pichiales</taxon>
        <taxon>Pichiaceae</taxon>
        <taxon>Pichia</taxon>
    </lineage>
</organism>
<dbReference type="InterPro" id="IPR023173">
    <property type="entry name" value="NADPH_Cyt_P450_Rdtase_alpha"/>
</dbReference>
<keyword evidence="6 20" id="KW-1000">Mitochondrion outer membrane</keyword>
<evidence type="ECO:0000259" key="23">
    <source>
        <dbReference type="PROSITE" id="PS50902"/>
    </source>
</evidence>
<feature type="binding site" evidence="20">
    <location>
        <begin position="120"/>
        <end position="123"/>
    </location>
    <ligand>
        <name>FMN</name>
        <dbReference type="ChEBI" id="CHEBI:58210"/>
    </ligand>
</feature>
<evidence type="ECO:0000256" key="19">
    <source>
        <dbReference type="ARBA" id="ARBA00049342"/>
    </source>
</evidence>
<keyword evidence="9 20" id="KW-0521">NADP</keyword>
<keyword evidence="4 20" id="KW-0288">FMN</keyword>
<evidence type="ECO:0000256" key="12">
    <source>
        <dbReference type="ARBA" id="ARBA00023002"/>
    </source>
</evidence>
<feature type="binding site" evidence="20">
    <location>
        <begin position="65"/>
        <end position="70"/>
    </location>
    <ligand>
        <name>FMN</name>
        <dbReference type="ChEBI" id="CHEBI:58210"/>
    </ligand>
</feature>
<comment type="subcellular location">
    <subcellularLocation>
        <location evidence="20">Endoplasmic reticulum membrane</location>
        <topology evidence="20">Single-pass membrane protein</topology>
        <orientation evidence="20">Cytoplasmic side</orientation>
    </subcellularLocation>
    <subcellularLocation>
        <location evidence="20">Mitochondrion outer membrane</location>
        <topology evidence="20">Single-pass membrane protein</topology>
        <orientation evidence="20">Cytoplasmic side</orientation>
    </subcellularLocation>
    <subcellularLocation>
        <location evidence="20">Cell membrane</location>
        <topology evidence="20">Single-pass membrane protein</topology>
        <orientation evidence="20">Cytoplasmic side</orientation>
    </subcellularLocation>
</comment>
<keyword evidence="14 20" id="KW-0443">Lipid metabolism</keyword>
<evidence type="ECO:0000256" key="17">
    <source>
        <dbReference type="ARBA" id="ARBA00023166"/>
    </source>
</evidence>
<dbReference type="Gene3D" id="2.40.30.10">
    <property type="entry name" value="Translation factors"/>
    <property type="match status" value="1"/>
</dbReference>
<evidence type="ECO:0000256" key="4">
    <source>
        <dbReference type="ARBA" id="ARBA00022643"/>
    </source>
</evidence>
<dbReference type="FunFam" id="3.40.50.360:FF:000036">
    <property type="entry name" value="NADPH--cytochrome P450 reductase"/>
    <property type="match status" value="1"/>
</dbReference>
<name>A0A1E3NFY8_9ASCO</name>
<comment type="similarity">
    <text evidence="20">In the N-terminal section; belongs to the flavodoxin family.</text>
</comment>
<feature type="domain" description="FAD-binding FR-type" evidence="24">
    <location>
        <begin position="271"/>
        <end position="517"/>
    </location>
</feature>
<keyword evidence="1 20" id="KW-1003">Cell membrane</keyword>
<evidence type="ECO:0000256" key="1">
    <source>
        <dbReference type="ARBA" id="ARBA00022475"/>
    </source>
</evidence>
<feature type="binding site" evidence="20">
    <location>
        <begin position="446"/>
        <end position="449"/>
    </location>
    <ligand>
        <name>FAD</name>
        <dbReference type="ChEBI" id="CHEBI:57692"/>
    </ligand>
</feature>
<dbReference type="SUPFAM" id="SSF52218">
    <property type="entry name" value="Flavoproteins"/>
    <property type="match status" value="1"/>
</dbReference>
<evidence type="ECO:0000256" key="8">
    <source>
        <dbReference type="ARBA" id="ARBA00022827"/>
    </source>
</evidence>
<dbReference type="SUPFAM" id="SSF52343">
    <property type="entry name" value="Ferredoxin reductase-like, C-terminal NADP-linked domain"/>
    <property type="match status" value="1"/>
</dbReference>
<keyword evidence="11" id="KW-1133">Transmembrane helix</keyword>
<dbReference type="InterPro" id="IPR029039">
    <property type="entry name" value="Flavoprotein-like_sf"/>
</dbReference>
<dbReference type="PROSITE" id="PS51384">
    <property type="entry name" value="FAD_FR"/>
    <property type="match status" value="1"/>
</dbReference>
<dbReference type="HAMAP" id="MF_03212">
    <property type="entry name" value="NCPR"/>
    <property type="match status" value="1"/>
</dbReference>
<dbReference type="InterPro" id="IPR039261">
    <property type="entry name" value="FNR_nucleotide-bd"/>
</dbReference>
<dbReference type="EC" id="1.6.2.4" evidence="20 21"/>
<evidence type="ECO:0000256" key="7">
    <source>
        <dbReference type="ARBA" id="ARBA00022824"/>
    </source>
</evidence>
<proteinExistence type="inferred from homology"/>
<dbReference type="PRINTS" id="PR00371">
    <property type="entry name" value="FPNCR"/>
</dbReference>
<feature type="binding site" evidence="20">
    <location>
        <begin position="606"/>
        <end position="607"/>
    </location>
    <ligand>
        <name>NADP(+)</name>
        <dbReference type="ChEBI" id="CHEBI:58349"/>
    </ligand>
</feature>
<evidence type="ECO:0000259" key="24">
    <source>
        <dbReference type="PROSITE" id="PS51384"/>
    </source>
</evidence>
<dbReference type="STRING" id="763406.A0A1E3NFY8"/>
<keyword evidence="18 20" id="KW-0753">Steroid metabolism</keyword>
<dbReference type="GO" id="GO:0005789">
    <property type="term" value="C:endoplasmic reticulum membrane"/>
    <property type="evidence" value="ECO:0007669"/>
    <property type="project" value="UniProtKB-SubCell"/>
</dbReference>
<comment type="caution">
    <text evidence="20">Lacks conserved residue(s) required for the propagation of feature annotation.</text>
</comment>
<dbReference type="CDD" id="cd06204">
    <property type="entry name" value="CYPOR"/>
    <property type="match status" value="1"/>
</dbReference>
<evidence type="ECO:0000256" key="5">
    <source>
        <dbReference type="ARBA" id="ARBA00022692"/>
    </source>
</evidence>
<comment type="similarity">
    <text evidence="20 21">In the C-terminal section; belongs to the flavoprotein pyridine nucleotide cytochrome reductase family.</text>
</comment>
<protein>
    <recommendedName>
        <fullName evidence="20 21">NADPH--cytochrome P450 reductase</fullName>
        <shortName evidence="20">CPR</shortName>
        <shortName evidence="20">P450R</shortName>
        <ecNumber evidence="20 21">1.6.2.4</ecNumber>
    </recommendedName>
</protein>
<dbReference type="FunFam" id="3.40.50.80:FF:000001">
    <property type="entry name" value="NADPH--cytochrome P450 reductase 1"/>
    <property type="match status" value="1"/>
</dbReference>
<evidence type="ECO:0000313" key="26">
    <source>
        <dbReference type="Proteomes" id="UP000094455"/>
    </source>
</evidence>
<feature type="binding site" evidence="20">
    <location>
        <position position="686"/>
    </location>
    <ligand>
        <name>FAD</name>
        <dbReference type="ChEBI" id="CHEBI:57692"/>
    </ligand>
</feature>
<dbReference type="GO" id="GO:0005829">
    <property type="term" value="C:cytosol"/>
    <property type="evidence" value="ECO:0007669"/>
    <property type="project" value="TreeGrafter"/>
</dbReference>
<dbReference type="Pfam" id="PF00258">
    <property type="entry name" value="Flavodoxin_1"/>
    <property type="match status" value="1"/>
</dbReference>
<evidence type="ECO:0000256" key="10">
    <source>
        <dbReference type="ARBA" id="ARBA00022955"/>
    </source>
</evidence>
<keyword evidence="12 20" id="KW-0560">Oxidoreductase</keyword>
<keyword evidence="5" id="KW-0812">Transmembrane</keyword>
<feature type="binding site" evidence="20">
    <location>
        <begin position="481"/>
        <end position="484"/>
    </location>
    <ligand>
        <name>FAD</name>
        <dbReference type="ChEBI" id="CHEBI:57692"/>
    </ligand>
</feature>
<evidence type="ECO:0000256" key="22">
    <source>
        <dbReference type="SAM" id="SignalP"/>
    </source>
</evidence>
<keyword evidence="10 20" id="KW-0752">Steroid biosynthesis</keyword>
<dbReference type="PANTHER" id="PTHR19384">
    <property type="entry name" value="NITRIC OXIDE SYNTHASE-RELATED"/>
    <property type="match status" value="1"/>
</dbReference>
<dbReference type="GO" id="GO:0050660">
    <property type="term" value="F:flavin adenine dinucleotide binding"/>
    <property type="evidence" value="ECO:0007669"/>
    <property type="project" value="UniProtKB-UniRule"/>
</dbReference>
<sequence length="686" mass="77239">MEVLDLSVLLAILVALVAYVSKGKLWAAEGNDGSASSYRASGFETNDLVETMKKTGKKAIVFYGSQTGTAEDYALKFAKEFQSKFKISTMTADLADVSFENLQNIRDEIPDFKLAAFFMATYGEGEPTDNAVEFFDYLDNECEELPDLKYVCFGLGNSTYEFYNAIGKKTVEKLNSKGATLIGQLGLGDDGKGSMDEDYMEWKDSLFDLIKDQLHLEEQAVEYEPSIAVVENDELTTSSPSVSLGEPNSHYFNPKTEDEVKLLETGPFDHTHPYLAPIQNTRELFNSETRHCIHAEFDLSNTNLKYSTGDHVAIWPSNSNEKVEKFLAILGLTGKKDKVIDLKSLDPTTHLPFPTPTTYDTVLRHYLEISGPVSRQFVKSVSQFCPDKETEEKIPALANDKEVFHKSVTEKYLNIADCLELLSSGAIWNTIPFSFIIESIAKLQPRYYSISSSSSMEKQTIHVTAVVEQEKPKTSDHYVTGVATNLLLDIKKHQNKETTKLIDNFDLEGPRGKFHYKLPIHIRRSTFKLPSNPATPIILVGPGTGAAPFRGFLREKIKQVENGANIGEILFFFGCRKSTEDFIYKEEWVEYAKKLDNKFKMITAFSRETEKKVYVQDKLLENGAKVIELLDKGAFFYVCGDAANMARGVQLALVKAYQEQKKVPEDIATTMGKQLRVNNRYQEDVW</sequence>
<dbReference type="GO" id="GO:0050661">
    <property type="term" value="F:NADP binding"/>
    <property type="evidence" value="ECO:0007669"/>
    <property type="project" value="UniProtKB-UniRule"/>
</dbReference>
<dbReference type="PRINTS" id="PR00369">
    <property type="entry name" value="FLAVODOXIN"/>
</dbReference>
<evidence type="ECO:0000256" key="18">
    <source>
        <dbReference type="ARBA" id="ARBA00023221"/>
    </source>
</evidence>
<keyword evidence="2 20" id="KW-0444">Lipid biosynthesis</keyword>
<dbReference type="PANTHER" id="PTHR19384:SF17">
    <property type="entry name" value="NADPH--CYTOCHROME P450 REDUCTASE"/>
    <property type="match status" value="1"/>
</dbReference>
<dbReference type="InterPro" id="IPR001094">
    <property type="entry name" value="Flavdoxin-like"/>
</dbReference>
<feature type="binding site" evidence="20">
    <location>
        <position position="290"/>
    </location>
    <ligand>
        <name>NADP(+)</name>
        <dbReference type="ChEBI" id="CHEBI:58349"/>
    </ligand>
</feature>
<evidence type="ECO:0000256" key="9">
    <source>
        <dbReference type="ARBA" id="ARBA00022857"/>
    </source>
</evidence>